<keyword evidence="1" id="KW-1133">Transmembrane helix</keyword>
<gene>
    <name evidence="2" type="primary">bofA</name>
    <name evidence="2" type="ORF">U729_935</name>
</gene>
<keyword evidence="1" id="KW-0472">Membrane</keyword>
<dbReference type="RefSeq" id="WP_039312074.1">
    <property type="nucleotide sequence ID" value="NZ_CP006905.1"/>
</dbReference>
<sequence>MDMNLLIYGIIGLVILYVIIKLLKWPIKLLLNGILGVVMLYLVNMVGVYFDFSIPINIINSLIAGILGIPGIVILIIFQLFF</sequence>
<protein>
    <submittedName>
        <fullName evidence="2">Pro-sigmaK processing inhibitor BofA family protein</fullName>
    </submittedName>
</protein>
<name>A0A0A7FSL0_9CLOT</name>
<dbReference type="KEGG" id="cbv:U729_935"/>
<dbReference type="STRING" id="1561.NPD11_2057"/>
<evidence type="ECO:0000256" key="1">
    <source>
        <dbReference type="SAM" id="Phobius"/>
    </source>
</evidence>
<keyword evidence="3" id="KW-1185">Reference proteome</keyword>
<evidence type="ECO:0000313" key="2">
    <source>
        <dbReference type="EMBL" id="AIY82629.1"/>
    </source>
</evidence>
<dbReference type="Pfam" id="PF07441">
    <property type="entry name" value="BofA"/>
    <property type="match status" value="1"/>
</dbReference>
<proteinExistence type="predicted"/>
<dbReference type="AlphaFoldDB" id="A0A0A7FSL0"/>
<dbReference type="HOGENOM" id="CLU_167355_2_0_9"/>
<dbReference type="NCBIfam" id="TIGR02862">
    <property type="entry name" value="spore_BofA"/>
    <property type="match status" value="1"/>
</dbReference>
<dbReference type="Proteomes" id="UP000030635">
    <property type="component" value="Chromosome"/>
</dbReference>
<evidence type="ECO:0000313" key="3">
    <source>
        <dbReference type="Proteomes" id="UP000030635"/>
    </source>
</evidence>
<feature type="transmembrane region" description="Helical" evidence="1">
    <location>
        <begin position="30"/>
        <end position="50"/>
    </location>
</feature>
<organism evidence="2 3">
    <name type="scientific">Clostridium baratii str. Sullivan</name>
    <dbReference type="NCBI Taxonomy" id="1415775"/>
    <lineage>
        <taxon>Bacteria</taxon>
        <taxon>Bacillati</taxon>
        <taxon>Bacillota</taxon>
        <taxon>Clostridia</taxon>
        <taxon>Eubacteriales</taxon>
        <taxon>Clostridiaceae</taxon>
        <taxon>Clostridium</taxon>
    </lineage>
</organism>
<dbReference type="InterPro" id="IPR010001">
    <property type="entry name" value="BofA"/>
</dbReference>
<feature type="transmembrane region" description="Helical" evidence="1">
    <location>
        <begin position="62"/>
        <end position="81"/>
    </location>
</feature>
<dbReference type="eggNOG" id="ENOG5033C8V">
    <property type="taxonomic scope" value="Bacteria"/>
</dbReference>
<keyword evidence="1" id="KW-0812">Transmembrane</keyword>
<feature type="transmembrane region" description="Helical" evidence="1">
    <location>
        <begin position="6"/>
        <end position="23"/>
    </location>
</feature>
<reference evidence="2 3" key="1">
    <citation type="journal article" date="2015" name="Infect. Genet. Evol.">
        <title>Genomic sequences of six botulinum neurotoxin-producing strains representing three clostridial species illustrate the mobility and diversity of botulinum neurotoxin genes.</title>
        <authorList>
            <person name="Smith T.J."/>
            <person name="Hill K.K."/>
            <person name="Xie G."/>
            <person name="Foley B.T."/>
            <person name="Williamson C.H."/>
            <person name="Foster J.T."/>
            <person name="Johnson S.L."/>
            <person name="Chertkov O."/>
            <person name="Teshima H."/>
            <person name="Gibbons H.S."/>
            <person name="Johnsky L.A."/>
            <person name="Karavis M.A."/>
            <person name="Smith L.A."/>
        </authorList>
    </citation>
    <scope>NUCLEOTIDE SEQUENCE [LARGE SCALE GENOMIC DNA]</scope>
    <source>
        <strain evidence="2">Sullivan</strain>
    </source>
</reference>
<dbReference type="EMBL" id="CP006905">
    <property type="protein sequence ID" value="AIY82629.1"/>
    <property type="molecule type" value="Genomic_DNA"/>
</dbReference>
<accession>A0A0A7FSL0</accession>